<sequence length="366" mass="40710">MFKPQLVFLITALSCSSVLAAPPVRNFDDPGAPPFKVLKEGENPPLDTNENFVIGPKYVPAPERKKVDGVPEGKVEQFVIDSKDTKLFNPGIARKEFGKVDPSNPKTLIVETHTIDYNRKITVYIPAQYKAGNDAPFQVIHDGPGGKPNAELLHIFDNLIAQKRIPPIIVIWVANGGGDAQGHERGKEYDNMNGDFAEYIETEVLPRVEKNCGVKLTKDPDGRAAMGNSSGGSAALIMAWFRTDLYRRVLTTSGTFVNQAWPFDPKYPDGAWGFHETLIPNSPKKPIRLFISVGDADLLNPNVMRDGMHDWVEANHRMAKVLKAKGYEYQYLFCRGAGHSVGNAQQQFLPHAIEWVWKGYAPKKDK</sequence>
<dbReference type="Gene3D" id="3.40.50.1820">
    <property type="entry name" value="alpha/beta hydrolase"/>
    <property type="match status" value="1"/>
</dbReference>
<accession>A0AAU7CC47</accession>
<dbReference type="PROSITE" id="PS51257">
    <property type="entry name" value="PROKAR_LIPOPROTEIN"/>
    <property type="match status" value="1"/>
</dbReference>
<dbReference type="InterPro" id="IPR050583">
    <property type="entry name" value="Mycobacterial_A85_antigen"/>
</dbReference>
<dbReference type="RefSeq" id="WP_406695482.1">
    <property type="nucleotide sequence ID" value="NZ_CP155447.1"/>
</dbReference>
<dbReference type="PANTHER" id="PTHR48098">
    <property type="entry name" value="ENTEROCHELIN ESTERASE-RELATED"/>
    <property type="match status" value="1"/>
</dbReference>
<dbReference type="InterPro" id="IPR029058">
    <property type="entry name" value="AB_hydrolase_fold"/>
</dbReference>
<organism evidence="2">
    <name type="scientific">Singulisphaera sp. Ch08</name>
    <dbReference type="NCBI Taxonomy" id="3120278"/>
    <lineage>
        <taxon>Bacteria</taxon>
        <taxon>Pseudomonadati</taxon>
        <taxon>Planctomycetota</taxon>
        <taxon>Planctomycetia</taxon>
        <taxon>Isosphaerales</taxon>
        <taxon>Isosphaeraceae</taxon>
        <taxon>Singulisphaera</taxon>
    </lineage>
</organism>
<dbReference type="AlphaFoldDB" id="A0AAU7CC47"/>
<keyword evidence="1" id="KW-0732">Signal</keyword>
<reference evidence="2" key="1">
    <citation type="submission" date="2024-05" db="EMBL/GenBank/DDBJ databases">
        <title>Planctomycetes of the genus Singulisphaera possess chitinolytic capabilities.</title>
        <authorList>
            <person name="Ivanova A."/>
        </authorList>
    </citation>
    <scope>NUCLEOTIDE SEQUENCE</scope>
    <source>
        <strain evidence="2">Ch08T</strain>
    </source>
</reference>
<name>A0AAU7CC47_9BACT</name>
<dbReference type="InterPro" id="IPR000801">
    <property type="entry name" value="Esterase-like"/>
</dbReference>
<dbReference type="PANTHER" id="PTHR48098:SF3">
    <property type="entry name" value="IRON(III) ENTEROBACTIN ESTERASE"/>
    <property type="match status" value="1"/>
</dbReference>
<protein>
    <submittedName>
        <fullName evidence="2">Alpha/beta hydrolase-fold protein</fullName>
    </submittedName>
</protein>
<feature type="chain" id="PRO_5043840091" evidence="1">
    <location>
        <begin position="21"/>
        <end position="366"/>
    </location>
</feature>
<proteinExistence type="predicted"/>
<dbReference type="Pfam" id="PF00756">
    <property type="entry name" value="Esterase"/>
    <property type="match status" value="1"/>
</dbReference>
<evidence type="ECO:0000313" key="2">
    <source>
        <dbReference type="EMBL" id="XBH02741.1"/>
    </source>
</evidence>
<evidence type="ECO:0000256" key="1">
    <source>
        <dbReference type="SAM" id="SignalP"/>
    </source>
</evidence>
<dbReference type="EMBL" id="CP155447">
    <property type="protein sequence ID" value="XBH02741.1"/>
    <property type="molecule type" value="Genomic_DNA"/>
</dbReference>
<dbReference type="GO" id="GO:0016787">
    <property type="term" value="F:hydrolase activity"/>
    <property type="evidence" value="ECO:0007669"/>
    <property type="project" value="UniProtKB-KW"/>
</dbReference>
<keyword evidence="2" id="KW-0378">Hydrolase</keyword>
<feature type="signal peptide" evidence="1">
    <location>
        <begin position="1"/>
        <end position="20"/>
    </location>
</feature>
<gene>
    <name evidence="2" type="ORF">V5E97_31130</name>
</gene>
<dbReference type="SUPFAM" id="SSF53474">
    <property type="entry name" value="alpha/beta-Hydrolases"/>
    <property type="match status" value="1"/>
</dbReference>